<protein>
    <submittedName>
        <fullName evidence="3">PH domain-containing protein</fullName>
    </submittedName>
</protein>
<evidence type="ECO:0000313" key="3">
    <source>
        <dbReference type="EMBL" id="RXR21501.1"/>
    </source>
</evidence>
<feature type="domain" description="YdbS-like PH" evidence="2">
    <location>
        <begin position="86"/>
        <end position="163"/>
    </location>
</feature>
<sequence length="172" mass="19552">MENFTNNELNIVDLPQFESVTLQRLQTKYRRVLAVNIGVVLLIELIILLILTLKPEELSTKDVLFFWLGGGIIGFCVVWLTLLGFRKKGYAFREHDLIFQYGVIATNTKIIPYNRVQHVALHEGLISRYLGLAQVEIYTAGVQGGDIKIPGLLKDDAERIKQLLMGKIQKEL</sequence>
<keyword evidence="1" id="KW-1133">Transmembrane helix</keyword>
<comment type="caution">
    <text evidence="3">The sequence shown here is derived from an EMBL/GenBank/DDBJ whole genome shotgun (WGS) entry which is preliminary data.</text>
</comment>
<name>A0A4Q1KA29_9FLAO</name>
<dbReference type="PANTHER" id="PTHR34473">
    <property type="entry name" value="UPF0699 TRANSMEMBRANE PROTEIN YDBS"/>
    <property type="match status" value="1"/>
</dbReference>
<dbReference type="Proteomes" id="UP000289857">
    <property type="component" value="Unassembled WGS sequence"/>
</dbReference>
<evidence type="ECO:0000313" key="4">
    <source>
        <dbReference type="Proteomes" id="UP000289857"/>
    </source>
</evidence>
<dbReference type="OrthoDB" id="1524472at2"/>
<dbReference type="AlphaFoldDB" id="A0A4Q1KA29"/>
<gene>
    <name evidence="3" type="ORF">EQG61_12320</name>
</gene>
<keyword evidence="4" id="KW-1185">Reference proteome</keyword>
<keyword evidence="1" id="KW-0472">Membrane</keyword>
<evidence type="ECO:0000259" key="2">
    <source>
        <dbReference type="Pfam" id="PF03703"/>
    </source>
</evidence>
<proteinExistence type="predicted"/>
<dbReference type="InterPro" id="IPR005182">
    <property type="entry name" value="YdbS-like_PH"/>
</dbReference>
<dbReference type="Pfam" id="PF03703">
    <property type="entry name" value="bPH_2"/>
    <property type="match status" value="1"/>
</dbReference>
<organism evidence="3 4">
    <name type="scientific">Flavobacterium stagni</name>
    <dbReference type="NCBI Taxonomy" id="2506421"/>
    <lineage>
        <taxon>Bacteria</taxon>
        <taxon>Pseudomonadati</taxon>
        <taxon>Bacteroidota</taxon>
        <taxon>Flavobacteriia</taxon>
        <taxon>Flavobacteriales</taxon>
        <taxon>Flavobacteriaceae</taxon>
        <taxon>Flavobacterium</taxon>
    </lineage>
</organism>
<keyword evidence="1" id="KW-0812">Transmembrane</keyword>
<reference evidence="4" key="1">
    <citation type="submission" date="2019-01" db="EMBL/GenBank/DDBJ databases">
        <title>Cytophagaceae bacterium strain CAR-16.</title>
        <authorList>
            <person name="Chen W.-M."/>
        </authorList>
    </citation>
    <scope>NUCLEOTIDE SEQUENCE [LARGE SCALE GENOMIC DNA]</scope>
    <source>
        <strain evidence="4">WWJ-16</strain>
    </source>
</reference>
<dbReference type="PANTHER" id="PTHR34473:SF3">
    <property type="entry name" value="TRANSMEMBRANE PROTEIN-RELATED"/>
    <property type="match status" value="1"/>
</dbReference>
<evidence type="ECO:0000256" key="1">
    <source>
        <dbReference type="SAM" id="Phobius"/>
    </source>
</evidence>
<accession>A0A4Q1KA29</accession>
<dbReference type="EMBL" id="SBKN01000008">
    <property type="protein sequence ID" value="RXR21501.1"/>
    <property type="molecule type" value="Genomic_DNA"/>
</dbReference>
<feature type="transmembrane region" description="Helical" evidence="1">
    <location>
        <begin position="64"/>
        <end position="85"/>
    </location>
</feature>
<feature type="transmembrane region" description="Helical" evidence="1">
    <location>
        <begin position="32"/>
        <end position="52"/>
    </location>
</feature>
<dbReference type="RefSeq" id="WP_129462251.1">
    <property type="nucleotide sequence ID" value="NZ_SBKN01000008.1"/>
</dbReference>